<evidence type="ECO:0000256" key="6">
    <source>
        <dbReference type="ARBA" id="ARBA00023136"/>
    </source>
</evidence>
<evidence type="ECO:0000313" key="10">
    <source>
        <dbReference type="RefSeq" id="XP_019623698.1"/>
    </source>
</evidence>
<keyword evidence="2 7" id="KW-0812">Transmembrane</keyword>
<dbReference type="GeneID" id="109469599"/>
<keyword evidence="5 7" id="KW-1133">Transmembrane helix</keyword>
<evidence type="ECO:0000256" key="7">
    <source>
        <dbReference type="SAM" id="Phobius"/>
    </source>
</evidence>
<dbReference type="GO" id="GO:0005802">
    <property type="term" value="C:trans-Golgi network"/>
    <property type="evidence" value="ECO:0007669"/>
    <property type="project" value="TreeGrafter"/>
</dbReference>
<feature type="signal peptide" evidence="8">
    <location>
        <begin position="1"/>
        <end position="25"/>
    </location>
</feature>
<protein>
    <submittedName>
        <fullName evidence="10">Cation-dependent mannose-6-phosphate receptor-like isoform X1</fullName>
    </submittedName>
</protein>
<dbReference type="OrthoDB" id="29460at2759"/>
<proteinExistence type="predicted"/>
<keyword evidence="9" id="KW-1185">Reference proteome</keyword>
<keyword evidence="3 8" id="KW-0732">Signal</keyword>
<dbReference type="GO" id="GO:0000139">
    <property type="term" value="C:Golgi membrane"/>
    <property type="evidence" value="ECO:0007669"/>
    <property type="project" value="UniProtKB-SubCell"/>
</dbReference>
<accession>A0A6P4YGY3</accession>
<keyword evidence="4" id="KW-0653">Protein transport</keyword>
<feature type="transmembrane region" description="Helical" evidence="7">
    <location>
        <begin position="192"/>
        <end position="216"/>
    </location>
</feature>
<evidence type="ECO:0000256" key="2">
    <source>
        <dbReference type="ARBA" id="ARBA00022692"/>
    </source>
</evidence>
<organism evidence="9 10">
    <name type="scientific">Branchiostoma belcheri</name>
    <name type="common">Amphioxus</name>
    <dbReference type="NCBI Taxonomy" id="7741"/>
    <lineage>
        <taxon>Eukaryota</taxon>
        <taxon>Metazoa</taxon>
        <taxon>Chordata</taxon>
        <taxon>Cephalochordata</taxon>
        <taxon>Leptocardii</taxon>
        <taxon>Amphioxiformes</taxon>
        <taxon>Branchiostomatidae</taxon>
        <taxon>Branchiostoma</taxon>
    </lineage>
</organism>
<dbReference type="PANTHER" id="PTHR15071:SF0">
    <property type="entry name" value="MANNOSE 6-PHOSPHATE RECEPTOR-LIKE PROTEIN 1"/>
    <property type="match status" value="1"/>
</dbReference>
<dbReference type="Proteomes" id="UP000515135">
    <property type="component" value="Unplaced"/>
</dbReference>
<evidence type="ECO:0000256" key="5">
    <source>
        <dbReference type="ARBA" id="ARBA00022989"/>
    </source>
</evidence>
<dbReference type="SUPFAM" id="SSF50911">
    <property type="entry name" value="Mannose 6-phosphate receptor domain"/>
    <property type="match status" value="1"/>
</dbReference>
<dbReference type="RefSeq" id="XP_019623698.1">
    <property type="nucleotide sequence ID" value="XM_019768139.1"/>
</dbReference>
<evidence type="ECO:0000256" key="3">
    <source>
        <dbReference type="ARBA" id="ARBA00022729"/>
    </source>
</evidence>
<dbReference type="PANTHER" id="PTHR15071">
    <property type="entry name" value="MANNOSE-6-PHOSPHATE RECEPTOR FAMILY MEMBER"/>
    <property type="match status" value="1"/>
</dbReference>
<evidence type="ECO:0000256" key="4">
    <source>
        <dbReference type="ARBA" id="ARBA00022927"/>
    </source>
</evidence>
<feature type="chain" id="PRO_5028006265" evidence="8">
    <location>
        <begin position="26"/>
        <end position="263"/>
    </location>
</feature>
<dbReference type="GO" id="GO:0034045">
    <property type="term" value="C:phagophore assembly site membrane"/>
    <property type="evidence" value="ECO:0007669"/>
    <property type="project" value="UniProtKB-SubCell"/>
</dbReference>
<dbReference type="KEGG" id="bbel:109469599"/>
<keyword evidence="4" id="KW-0813">Transport</keyword>
<keyword evidence="6 7" id="KW-0472">Membrane</keyword>
<dbReference type="InterPro" id="IPR009011">
    <property type="entry name" value="Man6P_isomerase_rcpt-bd_dom_sf"/>
</dbReference>
<evidence type="ECO:0000256" key="1">
    <source>
        <dbReference type="ARBA" id="ARBA00004472"/>
    </source>
</evidence>
<evidence type="ECO:0000313" key="9">
    <source>
        <dbReference type="Proteomes" id="UP000515135"/>
    </source>
</evidence>
<sequence length="263" mass="28319">MASRKVHLSLYLSAITVVMIRPTLAAICQQTGPCSCQMDDGSGTIDLSPLAGSGTPKFSGSATKWPDDNWQYSYNPCVAFDMQMCYGVAACQVKSDMSGESYDIGSQDGATFSMDGNNVAITYNAFDYQRHTIVKLVCSSNTAFTVDGEDPDAQTSFYFTLESPECCASGPGPGPDPTGPGPNPDPTITISISVGSIMCIIFFPTVCIYIVAGVLINKYAREREGKDVFPHLEFWGSLPGLIKDGFLFVFASMPCRKQGYSEI</sequence>
<dbReference type="Pfam" id="PF09451">
    <property type="entry name" value="ATG27"/>
    <property type="match status" value="1"/>
</dbReference>
<reference evidence="10" key="1">
    <citation type="submission" date="2025-08" db="UniProtKB">
        <authorList>
            <consortium name="RefSeq"/>
        </authorList>
    </citation>
    <scope>IDENTIFICATION</scope>
    <source>
        <tissue evidence="10">Gonad</tissue>
    </source>
</reference>
<evidence type="ECO:0000256" key="8">
    <source>
        <dbReference type="SAM" id="SignalP"/>
    </source>
</evidence>
<dbReference type="FunFam" id="2.70.130.10:FF:000029">
    <property type="entry name" value="uncharacterized protein LOC100184158"/>
    <property type="match status" value="1"/>
</dbReference>
<comment type="subcellular location">
    <subcellularLocation>
        <location evidence="1">Preautophagosomal structure membrane</location>
        <topology evidence="1">Single-pass type I membrane protein</topology>
    </subcellularLocation>
</comment>
<dbReference type="InterPro" id="IPR018939">
    <property type="entry name" value="Autophagy-rel_prot_27"/>
</dbReference>
<name>A0A6P4YGY3_BRABE</name>
<gene>
    <name evidence="10" type="primary">LOC109469599</name>
</gene>
<dbReference type="GO" id="GO:0015031">
    <property type="term" value="P:protein transport"/>
    <property type="evidence" value="ECO:0007669"/>
    <property type="project" value="UniProtKB-KW"/>
</dbReference>
<dbReference type="AlphaFoldDB" id="A0A6P4YGY3"/>
<dbReference type="Gene3D" id="2.70.130.10">
    <property type="entry name" value="Mannose-6-phosphate receptor binding domain"/>
    <property type="match status" value="1"/>
</dbReference>